<dbReference type="AlphaFoldDB" id="A0AA36JH09"/>
<dbReference type="Proteomes" id="UP001178507">
    <property type="component" value="Unassembled WGS sequence"/>
</dbReference>
<gene>
    <name evidence="1" type="ORF">EVOR1521_LOCUS27253</name>
</gene>
<evidence type="ECO:0000313" key="2">
    <source>
        <dbReference type="Proteomes" id="UP001178507"/>
    </source>
</evidence>
<organism evidence="1 2">
    <name type="scientific">Effrenium voratum</name>
    <dbReference type="NCBI Taxonomy" id="2562239"/>
    <lineage>
        <taxon>Eukaryota</taxon>
        <taxon>Sar</taxon>
        <taxon>Alveolata</taxon>
        <taxon>Dinophyceae</taxon>
        <taxon>Suessiales</taxon>
        <taxon>Symbiodiniaceae</taxon>
        <taxon>Effrenium</taxon>
    </lineage>
</organism>
<proteinExistence type="predicted"/>
<accession>A0AA36JH09</accession>
<sequence length="108" mass="12103">MTALADGAILACRLPGTGLHWALWPCREVALIRSPADSKSRPLISMCACVICSRKLKSASRMVVPCNVRRNLRARRITALGPRWLVSNLVELLPMWVQLECQYRSISQ</sequence>
<keyword evidence="2" id="KW-1185">Reference proteome</keyword>
<evidence type="ECO:0000313" key="1">
    <source>
        <dbReference type="EMBL" id="CAJ1404881.1"/>
    </source>
</evidence>
<comment type="caution">
    <text evidence="1">The sequence shown here is derived from an EMBL/GenBank/DDBJ whole genome shotgun (WGS) entry which is preliminary data.</text>
</comment>
<protein>
    <submittedName>
        <fullName evidence="1">Uncharacterized protein</fullName>
    </submittedName>
</protein>
<name>A0AA36JH09_9DINO</name>
<dbReference type="EMBL" id="CAUJNA010003560">
    <property type="protein sequence ID" value="CAJ1404881.1"/>
    <property type="molecule type" value="Genomic_DNA"/>
</dbReference>
<reference evidence="1" key="1">
    <citation type="submission" date="2023-08" db="EMBL/GenBank/DDBJ databases">
        <authorList>
            <person name="Chen Y."/>
            <person name="Shah S."/>
            <person name="Dougan E. K."/>
            <person name="Thang M."/>
            <person name="Chan C."/>
        </authorList>
    </citation>
    <scope>NUCLEOTIDE SEQUENCE</scope>
</reference>